<dbReference type="InterPro" id="IPR039581">
    <property type="entry name" value="FNDC11"/>
</dbReference>
<reference evidence="2" key="3">
    <citation type="submission" date="2025-08" db="UniProtKB">
        <authorList>
            <consortium name="Ensembl"/>
        </authorList>
    </citation>
    <scope>IDENTIFICATION</scope>
</reference>
<dbReference type="InParanoid" id="A0A3B1IKD5"/>
<evidence type="ECO:0000313" key="3">
    <source>
        <dbReference type="Proteomes" id="UP000018467"/>
    </source>
</evidence>
<dbReference type="GeneTree" id="ENSGT00940000177827"/>
<dbReference type="Pfam" id="PF20996">
    <property type="entry name" value="DUF5581_N"/>
    <property type="match status" value="1"/>
</dbReference>
<reference evidence="3" key="2">
    <citation type="journal article" date="2014" name="Nat. Commun.">
        <title>The cavefish genome reveals candidate genes for eye loss.</title>
        <authorList>
            <person name="McGaugh S.E."/>
            <person name="Gross J.B."/>
            <person name="Aken B."/>
            <person name="Blin M."/>
            <person name="Borowsky R."/>
            <person name="Chalopin D."/>
            <person name="Hinaux H."/>
            <person name="Jeffery W.R."/>
            <person name="Keene A."/>
            <person name="Ma L."/>
            <person name="Minx P."/>
            <person name="Murphy D."/>
            <person name="O'Quin K.E."/>
            <person name="Retaux S."/>
            <person name="Rohner N."/>
            <person name="Searle S.M."/>
            <person name="Stahl B.A."/>
            <person name="Tabin C."/>
            <person name="Volff J.N."/>
            <person name="Yoshizawa M."/>
            <person name="Warren W.C."/>
        </authorList>
    </citation>
    <scope>NUCLEOTIDE SEQUENCE [LARGE SCALE GENOMIC DNA]</scope>
    <source>
        <strain evidence="3">female</strain>
    </source>
</reference>
<protein>
    <recommendedName>
        <fullName evidence="1">DUF5581 domain-containing protein</fullName>
    </recommendedName>
</protein>
<organism evidence="2 3">
    <name type="scientific">Astyanax mexicanus</name>
    <name type="common">Blind cave fish</name>
    <name type="synonym">Astyanax fasciatus mexicanus</name>
    <dbReference type="NCBI Taxonomy" id="7994"/>
    <lineage>
        <taxon>Eukaryota</taxon>
        <taxon>Metazoa</taxon>
        <taxon>Chordata</taxon>
        <taxon>Craniata</taxon>
        <taxon>Vertebrata</taxon>
        <taxon>Euteleostomi</taxon>
        <taxon>Actinopterygii</taxon>
        <taxon>Neopterygii</taxon>
        <taxon>Teleostei</taxon>
        <taxon>Ostariophysi</taxon>
        <taxon>Characiformes</taxon>
        <taxon>Characoidei</taxon>
        <taxon>Acestrorhamphidae</taxon>
        <taxon>Acestrorhamphinae</taxon>
        <taxon>Astyanax</taxon>
    </lineage>
</organism>
<dbReference type="AlphaFoldDB" id="A0A3B1IKD5"/>
<accession>A0A3B1IKD5</accession>
<dbReference type="Ensembl" id="ENSAMXT00000047964.1">
    <property type="protein sequence ID" value="ENSAMXP00000029699.1"/>
    <property type="gene ID" value="ENSAMXG00000029071.1"/>
</dbReference>
<evidence type="ECO:0000259" key="1">
    <source>
        <dbReference type="Pfam" id="PF20996"/>
    </source>
</evidence>
<sequence>LFCYIVKVHSYKIKIEDPSVLSLTVMDGSSGGATSQQERLPVFFNMEEKIRHLLNTRVTTDQIRTYFNQQEFFSRCSFYIEIKGQDLETQTTRSVPLQNLNPQRLMRVKCDAKTQVRVQLAYQTELLKKLVRSREDIAVIADKIHHGYVVREEDDIDRKMSELQDTAAEFENALLLGPVHNRHKLIFEDNGVVVVLRLTLEPKLKKPVIFERDLCDVLLKVAYLHWKIEEQEQDEPGEEFQIQYKVRDPEIHDAIIIFIAYEFTFNRVNSCDLVYSMWTDTIWLTTSPDCSRFSKTRPSEA</sequence>
<evidence type="ECO:0000313" key="2">
    <source>
        <dbReference type="Ensembl" id="ENSAMXP00000029699.1"/>
    </source>
</evidence>
<feature type="domain" description="DUF5581" evidence="1">
    <location>
        <begin position="43"/>
        <end position="187"/>
    </location>
</feature>
<name>A0A3B1IKD5_ASTMX</name>
<proteinExistence type="predicted"/>
<keyword evidence="3" id="KW-1185">Reference proteome</keyword>
<dbReference type="InterPro" id="IPR049231">
    <property type="entry name" value="DUF5581_N"/>
</dbReference>
<dbReference type="PANTHER" id="PTHR14537">
    <property type="entry name" value="FIBRONECTIN TYPE III DOMAIN-CONTAINING PROTEIN 11"/>
    <property type="match status" value="1"/>
</dbReference>
<reference evidence="3" key="1">
    <citation type="submission" date="2013-03" db="EMBL/GenBank/DDBJ databases">
        <authorList>
            <person name="Jeffery W."/>
            <person name="Warren W."/>
            <person name="Wilson R.K."/>
        </authorList>
    </citation>
    <scope>NUCLEOTIDE SEQUENCE</scope>
    <source>
        <strain evidence="3">female</strain>
    </source>
</reference>
<reference evidence="2" key="4">
    <citation type="submission" date="2025-09" db="UniProtKB">
        <authorList>
            <consortium name="Ensembl"/>
        </authorList>
    </citation>
    <scope>IDENTIFICATION</scope>
</reference>
<dbReference type="Proteomes" id="UP000018467">
    <property type="component" value="Unassembled WGS sequence"/>
</dbReference>